<dbReference type="InterPro" id="IPR056546">
    <property type="entry name" value="MreB_MamK-like"/>
</dbReference>
<dbReference type="SUPFAM" id="SSF53067">
    <property type="entry name" value="Actin-like ATPase domain"/>
    <property type="match status" value="1"/>
</dbReference>
<evidence type="ECO:0000256" key="1">
    <source>
        <dbReference type="ARBA" id="ARBA00004496"/>
    </source>
</evidence>
<protein>
    <submittedName>
        <fullName evidence="5">Rod shape-determining protein MreB</fullName>
    </submittedName>
</protein>
<keyword evidence="2" id="KW-0963">Cytoplasm</keyword>
<dbReference type="PANTHER" id="PTHR42749">
    <property type="entry name" value="CELL SHAPE-DETERMINING PROTEIN MREB"/>
    <property type="match status" value="1"/>
</dbReference>
<comment type="subcellular location">
    <subcellularLocation>
        <location evidence="1">Cytoplasm</location>
    </subcellularLocation>
</comment>
<sequence>MADGRRDRLSAVVTTPVLCDDTHRENVRTVLAELGVASVVLIDGVKAAAFGAGTDVTEPLLVVDIGAQLTEVALVAGGAVVEARRTALGLDDVRTVFPIVEVVGEALLELLRGDSGAQVVDALDRGVLLTGGGALRPEITYKLGQRLGAPVTPAPAPHTAAVRGAAAALQAIHRHPTST</sequence>
<evidence type="ECO:0000256" key="2">
    <source>
        <dbReference type="ARBA" id="ARBA00022490"/>
    </source>
</evidence>
<dbReference type="EMBL" id="JAGINT010000001">
    <property type="protein sequence ID" value="MBP2350992.1"/>
    <property type="molecule type" value="Genomic_DNA"/>
</dbReference>
<evidence type="ECO:0000313" key="5">
    <source>
        <dbReference type="EMBL" id="MBP2350992.1"/>
    </source>
</evidence>
<gene>
    <name evidence="5" type="ORF">JOF29_002075</name>
</gene>
<keyword evidence="3" id="KW-0547">Nucleotide-binding</keyword>
<reference evidence="5 6" key="1">
    <citation type="submission" date="2021-03" db="EMBL/GenBank/DDBJ databases">
        <title>Sequencing the genomes of 1000 actinobacteria strains.</title>
        <authorList>
            <person name="Klenk H.-P."/>
        </authorList>
    </citation>
    <scope>NUCLEOTIDE SEQUENCE [LARGE SCALE GENOMIC DNA]</scope>
    <source>
        <strain evidence="5 6">DSM 18824</strain>
    </source>
</reference>
<dbReference type="PANTHER" id="PTHR42749:SF1">
    <property type="entry name" value="CELL SHAPE-DETERMINING PROTEIN MREB"/>
    <property type="match status" value="1"/>
</dbReference>
<evidence type="ECO:0000256" key="3">
    <source>
        <dbReference type="ARBA" id="ARBA00022741"/>
    </source>
</evidence>
<keyword evidence="6" id="KW-1185">Reference proteome</keyword>
<comment type="caution">
    <text evidence="5">The sequence shown here is derived from an EMBL/GenBank/DDBJ whole genome shotgun (WGS) entry which is preliminary data.</text>
</comment>
<dbReference type="InterPro" id="IPR043129">
    <property type="entry name" value="ATPase_NBD"/>
</dbReference>
<keyword evidence="4" id="KW-0067">ATP-binding</keyword>
<proteinExistence type="predicted"/>
<dbReference type="Proteomes" id="UP000755585">
    <property type="component" value="Unassembled WGS sequence"/>
</dbReference>
<dbReference type="Pfam" id="PF06723">
    <property type="entry name" value="MreB_Mbl"/>
    <property type="match status" value="2"/>
</dbReference>
<dbReference type="RefSeq" id="WP_209693963.1">
    <property type="nucleotide sequence ID" value="NZ_BAAAVU010000026.1"/>
</dbReference>
<organism evidence="5 6">
    <name type="scientific">Kribbella aluminosa</name>
    <dbReference type="NCBI Taxonomy" id="416017"/>
    <lineage>
        <taxon>Bacteria</taxon>
        <taxon>Bacillati</taxon>
        <taxon>Actinomycetota</taxon>
        <taxon>Actinomycetes</taxon>
        <taxon>Propionibacteriales</taxon>
        <taxon>Kribbellaceae</taxon>
        <taxon>Kribbella</taxon>
    </lineage>
</organism>
<evidence type="ECO:0000313" key="6">
    <source>
        <dbReference type="Proteomes" id="UP000755585"/>
    </source>
</evidence>
<evidence type="ECO:0000256" key="4">
    <source>
        <dbReference type="ARBA" id="ARBA00022840"/>
    </source>
</evidence>
<accession>A0ABS4UH79</accession>
<dbReference type="Gene3D" id="3.30.420.40">
    <property type="match status" value="1"/>
</dbReference>
<name>A0ABS4UH79_9ACTN</name>